<gene>
    <name evidence="3" type="ORF">BDV98DRAFT_110280</name>
</gene>
<keyword evidence="2" id="KW-0472">Membrane</keyword>
<feature type="transmembrane region" description="Helical" evidence="2">
    <location>
        <begin position="89"/>
        <end position="110"/>
    </location>
</feature>
<reference evidence="3 4" key="1">
    <citation type="journal article" date="2019" name="Nat. Ecol. Evol.">
        <title>Megaphylogeny resolves global patterns of mushroom evolution.</title>
        <authorList>
            <person name="Varga T."/>
            <person name="Krizsan K."/>
            <person name="Foldi C."/>
            <person name="Dima B."/>
            <person name="Sanchez-Garcia M."/>
            <person name="Sanchez-Ramirez S."/>
            <person name="Szollosi G.J."/>
            <person name="Szarkandi J.G."/>
            <person name="Papp V."/>
            <person name="Albert L."/>
            <person name="Andreopoulos W."/>
            <person name="Angelini C."/>
            <person name="Antonin V."/>
            <person name="Barry K.W."/>
            <person name="Bougher N.L."/>
            <person name="Buchanan P."/>
            <person name="Buyck B."/>
            <person name="Bense V."/>
            <person name="Catcheside P."/>
            <person name="Chovatia M."/>
            <person name="Cooper J."/>
            <person name="Damon W."/>
            <person name="Desjardin D."/>
            <person name="Finy P."/>
            <person name="Geml J."/>
            <person name="Haridas S."/>
            <person name="Hughes K."/>
            <person name="Justo A."/>
            <person name="Karasinski D."/>
            <person name="Kautmanova I."/>
            <person name="Kiss B."/>
            <person name="Kocsube S."/>
            <person name="Kotiranta H."/>
            <person name="LaButti K.M."/>
            <person name="Lechner B.E."/>
            <person name="Liimatainen K."/>
            <person name="Lipzen A."/>
            <person name="Lukacs Z."/>
            <person name="Mihaltcheva S."/>
            <person name="Morgado L.N."/>
            <person name="Niskanen T."/>
            <person name="Noordeloos M.E."/>
            <person name="Ohm R.A."/>
            <person name="Ortiz-Santana B."/>
            <person name="Ovrebo C."/>
            <person name="Racz N."/>
            <person name="Riley R."/>
            <person name="Savchenko A."/>
            <person name="Shiryaev A."/>
            <person name="Soop K."/>
            <person name="Spirin V."/>
            <person name="Szebenyi C."/>
            <person name="Tomsovsky M."/>
            <person name="Tulloss R.E."/>
            <person name="Uehling J."/>
            <person name="Grigoriev I.V."/>
            <person name="Vagvolgyi C."/>
            <person name="Papp T."/>
            <person name="Martin F.M."/>
            <person name="Miettinen O."/>
            <person name="Hibbett D.S."/>
            <person name="Nagy L.G."/>
        </authorList>
    </citation>
    <scope>NUCLEOTIDE SEQUENCE [LARGE SCALE GENOMIC DNA]</scope>
    <source>
        <strain evidence="3 4">CBS 309.79</strain>
    </source>
</reference>
<keyword evidence="4" id="KW-1185">Reference proteome</keyword>
<feature type="transmembrane region" description="Helical" evidence="2">
    <location>
        <begin position="189"/>
        <end position="210"/>
    </location>
</feature>
<name>A0A5C3QDU7_9AGAR</name>
<feature type="compositionally biased region" description="Basic and acidic residues" evidence="1">
    <location>
        <begin position="1"/>
        <end position="12"/>
    </location>
</feature>
<protein>
    <submittedName>
        <fullName evidence="3">Uncharacterized protein</fullName>
    </submittedName>
</protein>
<keyword evidence="2" id="KW-0812">Transmembrane</keyword>
<evidence type="ECO:0000256" key="2">
    <source>
        <dbReference type="SAM" id="Phobius"/>
    </source>
</evidence>
<feature type="compositionally biased region" description="Basic residues" evidence="1">
    <location>
        <begin position="30"/>
        <end position="41"/>
    </location>
</feature>
<dbReference type="AlphaFoldDB" id="A0A5C3QDU7"/>
<proteinExistence type="predicted"/>
<evidence type="ECO:0000313" key="4">
    <source>
        <dbReference type="Proteomes" id="UP000305067"/>
    </source>
</evidence>
<keyword evidence="2" id="KW-1133">Transmembrane helix</keyword>
<feature type="compositionally biased region" description="Polar residues" evidence="1">
    <location>
        <begin position="43"/>
        <end position="55"/>
    </location>
</feature>
<organism evidence="3 4">
    <name type="scientific">Pterulicium gracile</name>
    <dbReference type="NCBI Taxonomy" id="1884261"/>
    <lineage>
        <taxon>Eukaryota</taxon>
        <taxon>Fungi</taxon>
        <taxon>Dikarya</taxon>
        <taxon>Basidiomycota</taxon>
        <taxon>Agaricomycotina</taxon>
        <taxon>Agaricomycetes</taxon>
        <taxon>Agaricomycetidae</taxon>
        <taxon>Agaricales</taxon>
        <taxon>Pleurotineae</taxon>
        <taxon>Pterulaceae</taxon>
        <taxon>Pterulicium</taxon>
    </lineage>
</organism>
<dbReference type="Proteomes" id="UP000305067">
    <property type="component" value="Unassembled WGS sequence"/>
</dbReference>
<feature type="region of interest" description="Disordered" evidence="1">
    <location>
        <begin position="1"/>
        <end position="73"/>
    </location>
</feature>
<feature type="transmembrane region" description="Helical" evidence="2">
    <location>
        <begin position="260"/>
        <end position="277"/>
    </location>
</feature>
<sequence length="324" mass="38324">MRERAMNVERTHNPKRYANLTHPPPPSTNRQHRPSYFHRPSHAPSSSRTLSNQATLPHRSHQTSPPQRQPPQHRLRVVRDFVLLLRVRISISVGIQLSLDAILVLVLILASTRDSCDRCSGGRRSRRRALPRPMESLLITAIVDRSRELQVSRLLRCCRRPRVRSVYRRGCRRTRVIPRSRTSCVSRSVPLPLVIVPALPFTLAVSRFAWPRAMSMIVRRAPMRMEMERSPRRRAFALQDLRRCAVRNRMVRRRLRRRRMMVMPMMMISLPIPPFAFTDMTRVMRMRTRRMRWRERTMAMVIHQQRVRPLHLAPIIRRAWDPIG</sequence>
<evidence type="ECO:0000313" key="3">
    <source>
        <dbReference type="EMBL" id="TFL00245.1"/>
    </source>
</evidence>
<dbReference type="EMBL" id="ML178829">
    <property type="protein sequence ID" value="TFL00245.1"/>
    <property type="molecule type" value="Genomic_DNA"/>
</dbReference>
<accession>A0A5C3QDU7</accession>
<evidence type="ECO:0000256" key="1">
    <source>
        <dbReference type="SAM" id="MobiDB-lite"/>
    </source>
</evidence>